<proteinExistence type="predicted"/>
<feature type="transmembrane region" description="Helical" evidence="1">
    <location>
        <begin position="16"/>
        <end position="37"/>
    </location>
</feature>
<feature type="transmembrane region" description="Helical" evidence="1">
    <location>
        <begin position="93"/>
        <end position="112"/>
    </location>
</feature>
<dbReference type="AlphaFoldDB" id="A0A8S0RZW9"/>
<keyword evidence="1" id="KW-0472">Membrane</keyword>
<name>A0A8S0RZW9_OLEEU</name>
<sequence length="113" mass="13099">MELKSQEDSKKLKRFSCYYALIGLLLSLNVAVHLNGYSRNVKKFIEKETDQMVPDILISRTLEGIITMAIKFLNFFIAKLFQFRYHVPLQSASSFMPLLFWVVLTHSVSSLYS</sequence>
<dbReference type="Proteomes" id="UP000594638">
    <property type="component" value="Unassembled WGS sequence"/>
</dbReference>
<organism evidence="2 3">
    <name type="scientific">Olea europaea subsp. europaea</name>
    <dbReference type="NCBI Taxonomy" id="158383"/>
    <lineage>
        <taxon>Eukaryota</taxon>
        <taxon>Viridiplantae</taxon>
        <taxon>Streptophyta</taxon>
        <taxon>Embryophyta</taxon>
        <taxon>Tracheophyta</taxon>
        <taxon>Spermatophyta</taxon>
        <taxon>Magnoliopsida</taxon>
        <taxon>eudicotyledons</taxon>
        <taxon>Gunneridae</taxon>
        <taxon>Pentapetalae</taxon>
        <taxon>asterids</taxon>
        <taxon>lamiids</taxon>
        <taxon>Lamiales</taxon>
        <taxon>Oleaceae</taxon>
        <taxon>Oleeae</taxon>
        <taxon>Olea</taxon>
    </lineage>
</organism>
<keyword evidence="1" id="KW-0812">Transmembrane</keyword>
<gene>
    <name evidence="2" type="ORF">OLEA9_A067827</name>
</gene>
<dbReference type="Gramene" id="OE9A067827T1">
    <property type="protein sequence ID" value="OE9A067827C1"/>
    <property type="gene ID" value="OE9A067827"/>
</dbReference>
<evidence type="ECO:0000256" key="1">
    <source>
        <dbReference type="SAM" id="Phobius"/>
    </source>
</evidence>
<evidence type="ECO:0000313" key="2">
    <source>
        <dbReference type="EMBL" id="CAA2984833.1"/>
    </source>
</evidence>
<dbReference type="EMBL" id="CACTIH010003779">
    <property type="protein sequence ID" value="CAA2984833.1"/>
    <property type="molecule type" value="Genomic_DNA"/>
</dbReference>
<keyword evidence="3" id="KW-1185">Reference proteome</keyword>
<keyword evidence="1" id="KW-1133">Transmembrane helix</keyword>
<comment type="caution">
    <text evidence="2">The sequence shown here is derived from an EMBL/GenBank/DDBJ whole genome shotgun (WGS) entry which is preliminary data.</text>
</comment>
<evidence type="ECO:0000313" key="3">
    <source>
        <dbReference type="Proteomes" id="UP000594638"/>
    </source>
</evidence>
<reference evidence="2 3" key="1">
    <citation type="submission" date="2019-12" db="EMBL/GenBank/DDBJ databases">
        <authorList>
            <person name="Alioto T."/>
            <person name="Alioto T."/>
            <person name="Gomez Garrido J."/>
        </authorList>
    </citation>
    <scope>NUCLEOTIDE SEQUENCE [LARGE SCALE GENOMIC DNA]</scope>
</reference>
<feature type="transmembrane region" description="Helical" evidence="1">
    <location>
        <begin position="57"/>
        <end position="81"/>
    </location>
</feature>
<accession>A0A8S0RZW9</accession>
<protein>
    <submittedName>
        <fullName evidence="2">Uncharacterized protein</fullName>
    </submittedName>
</protein>
<dbReference type="OrthoDB" id="1027251at2759"/>